<evidence type="ECO:0000313" key="2">
    <source>
        <dbReference type="Proteomes" id="UP000050277"/>
    </source>
</evidence>
<dbReference type="NCBIfam" id="NF040560">
    <property type="entry name" value="CAS_Csx15"/>
    <property type="match status" value="1"/>
</dbReference>
<dbReference type="RefSeq" id="WP_054537071.1">
    <property type="nucleotide sequence ID" value="NZ_LGKP01000040.1"/>
</dbReference>
<dbReference type="CDD" id="cd09766">
    <property type="entry name" value="Csx15_I-U"/>
    <property type="match status" value="1"/>
</dbReference>
<proteinExistence type="predicted"/>
<sequence length="129" mass="14316">MLLINFAHPLTDAQFSQVVAIVEETPQLCFVDTQVSRMRPLGEVAYDLVESVSLKTADWQTIPIIINPPGLAPLALAVIAELHGRSGYFLPIINMRPVPKTTPTIFEVAEICNLDAIRQVARTRRIPKL</sequence>
<reference evidence="1 2" key="1">
    <citation type="submission" date="2015-07" db="EMBL/GenBank/DDBJ databases">
        <title>Whole genome sequence of Herpetosiphon geysericola DSM 7119.</title>
        <authorList>
            <person name="Hemp J."/>
            <person name="Ward L.M."/>
            <person name="Pace L.A."/>
            <person name="Fischer W.W."/>
        </authorList>
    </citation>
    <scope>NUCLEOTIDE SEQUENCE [LARGE SCALE GENOMIC DNA]</scope>
    <source>
        <strain evidence="1 2">DSM 7119</strain>
    </source>
</reference>
<dbReference type="OrthoDB" id="597445at2"/>
<organism evidence="1 2">
    <name type="scientific">Herpetosiphon geysericola</name>
    <dbReference type="NCBI Taxonomy" id="70996"/>
    <lineage>
        <taxon>Bacteria</taxon>
        <taxon>Bacillati</taxon>
        <taxon>Chloroflexota</taxon>
        <taxon>Chloroflexia</taxon>
        <taxon>Herpetosiphonales</taxon>
        <taxon>Herpetosiphonaceae</taxon>
        <taxon>Herpetosiphon</taxon>
    </lineage>
</organism>
<protein>
    <submittedName>
        <fullName evidence="1">Uncharacterized protein</fullName>
    </submittedName>
</protein>
<evidence type="ECO:0000313" key="1">
    <source>
        <dbReference type="EMBL" id="KPL80192.1"/>
    </source>
</evidence>
<name>A0A0P6XWY2_9CHLR</name>
<dbReference type="Proteomes" id="UP000050277">
    <property type="component" value="Unassembled WGS sequence"/>
</dbReference>
<dbReference type="AlphaFoldDB" id="A0A0P6XWY2"/>
<accession>A0A0P6XWY2</accession>
<dbReference type="EMBL" id="LGKP01000040">
    <property type="protein sequence ID" value="KPL80192.1"/>
    <property type="molecule type" value="Genomic_DNA"/>
</dbReference>
<keyword evidence="2" id="KW-1185">Reference proteome</keyword>
<gene>
    <name evidence="1" type="ORF">SE18_24335</name>
</gene>
<comment type="caution">
    <text evidence="1">The sequence shown here is derived from an EMBL/GenBank/DDBJ whole genome shotgun (WGS) entry which is preliminary data.</text>
</comment>
<dbReference type="STRING" id="70996.SE18_24335"/>